<keyword evidence="2" id="KW-1185">Reference proteome</keyword>
<comment type="caution">
    <text evidence="1">The sequence shown here is derived from an EMBL/GenBank/DDBJ whole genome shotgun (WGS) entry which is preliminary data.</text>
</comment>
<feature type="non-terminal residue" evidence="1">
    <location>
        <position position="215"/>
    </location>
</feature>
<dbReference type="AlphaFoldDB" id="A0A482W346"/>
<keyword evidence="1" id="KW-0808">Transferase</keyword>
<dbReference type="PANTHER" id="PTHR11012">
    <property type="entry name" value="PROTEIN KINASE-LIKE DOMAIN-CONTAINING"/>
    <property type="match status" value="1"/>
</dbReference>
<keyword evidence="1" id="KW-0418">Kinase</keyword>
<gene>
    <name evidence="1" type="ORF">BDFB_007746</name>
</gene>
<dbReference type="EMBL" id="QDEB01033288">
    <property type="protein sequence ID" value="RZC39562.1"/>
    <property type="molecule type" value="Genomic_DNA"/>
</dbReference>
<evidence type="ECO:0000313" key="2">
    <source>
        <dbReference type="Proteomes" id="UP000292052"/>
    </source>
</evidence>
<dbReference type="Pfam" id="PF02958">
    <property type="entry name" value="EcKL"/>
    <property type="match status" value="1"/>
</dbReference>
<reference evidence="1 2" key="1">
    <citation type="submission" date="2017-03" db="EMBL/GenBank/DDBJ databases">
        <title>Genome of the blue death feigning beetle - Asbolus verrucosus.</title>
        <authorList>
            <person name="Rider S.D."/>
        </authorList>
    </citation>
    <scope>NUCLEOTIDE SEQUENCE [LARGE SCALE GENOMIC DNA]</scope>
    <source>
        <strain evidence="1">Butters</strain>
        <tissue evidence="1">Head and leg muscle</tissue>
    </source>
</reference>
<dbReference type="GO" id="GO:0016301">
    <property type="term" value="F:kinase activity"/>
    <property type="evidence" value="ECO:0007669"/>
    <property type="project" value="UniProtKB-KW"/>
</dbReference>
<dbReference type="PANTHER" id="PTHR11012:SF48">
    <property type="entry name" value="CHK KINASE-LIKE DOMAIN-CONTAINING PROTEIN-RELATED"/>
    <property type="match status" value="1"/>
</dbReference>
<name>A0A482W346_ASBVE</name>
<dbReference type="OrthoDB" id="190089at2759"/>
<dbReference type="Proteomes" id="UP000292052">
    <property type="component" value="Unassembled WGS sequence"/>
</dbReference>
<proteinExistence type="predicted"/>
<evidence type="ECO:0000313" key="1">
    <source>
        <dbReference type="EMBL" id="RZC39562.1"/>
    </source>
</evidence>
<dbReference type="InterPro" id="IPR004119">
    <property type="entry name" value="EcKL"/>
</dbReference>
<sequence length="215" mass="24701">MLENNDSLNSKISKFDCQKVITKKLGTENFTILNFQQLPFAEKNGYLGEHSSLNVTIEHKRMEESFTFFVKSWPEVPSQRNFLSEINGFFKEQRFFTKYYPELKKHSIDILDDAVPACYFTNEEVIILEDMKAKGYETLKSRDPMKIECVKAALVAISKLHASGLILEETKSFKLDNDFKDELKESFYAGTDSTDRAMGSSKHGIEALIDLTHQD</sequence>
<protein>
    <submittedName>
        <fullName evidence="1">EcKinase domain containing protein</fullName>
    </submittedName>
</protein>
<accession>A0A482W346</accession>
<organism evidence="1 2">
    <name type="scientific">Asbolus verrucosus</name>
    <name type="common">Desert ironclad beetle</name>
    <dbReference type="NCBI Taxonomy" id="1661398"/>
    <lineage>
        <taxon>Eukaryota</taxon>
        <taxon>Metazoa</taxon>
        <taxon>Ecdysozoa</taxon>
        <taxon>Arthropoda</taxon>
        <taxon>Hexapoda</taxon>
        <taxon>Insecta</taxon>
        <taxon>Pterygota</taxon>
        <taxon>Neoptera</taxon>
        <taxon>Endopterygota</taxon>
        <taxon>Coleoptera</taxon>
        <taxon>Polyphaga</taxon>
        <taxon>Cucujiformia</taxon>
        <taxon>Tenebrionidae</taxon>
        <taxon>Pimeliinae</taxon>
        <taxon>Asbolus</taxon>
    </lineage>
</organism>